<reference evidence="24" key="2">
    <citation type="journal article" date="2007" name="PLoS Biol.">
        <title>Survey sequencing and comparative analysis of the elephant shark (Callorhinchus milii) genome.</title>
        <authorList>
            <person name="Venkatesh B."/>
            <person name="Kirkness E.F."/>
            <person name="Loh Y.H."/>
            <person name="Halpern A.L."/>
            <person name="Lee A.P."/>
            <person name="Johnson J."/>
            <person name="Dandona N."/>
            <person name="Viswanathan L.D."/>
            <person name="Tay A."/>
            <person name="Venter J.C."/>
            <person name="Strausberg R.L."/>
            <person name="Brenner S."/>
        </authorList>
    </citation>
    <scope>NUCLEOTIDE SEQUENCE [LARGE SCALE GENOMIC DNA]</scope>
</reference>
<dbReference type="PROSITE" id="PS51361">
    <property type="entry name" value="TENEURIN_N"/>
    <property type="match status" value="1"/>
</dbReference>
<evidence type="ECO:0000256" key="14">
    <source>
        <dbReference type="ARBA" id="ARBA00023157"/>
    </source>
</evidence>
<keyword evidence="12 20" id="KW-1133">Transmembrane helix</keyword>
<name>A0A4W3JB53_CALMI</name>
<dbReference type="GO" id="GO:0050839">
    <property type="term" value="F:cell adhesion molecule binding"/>
    <property type="evidence" value="ECO:0007669"/>
    <property type="project" value="TreeGrafter"/>
</dbReference>
<dbReference type="GO" id="GO:0043005">
    <property type="term" value="C:neuron projection"/>
    <property type="evidence" value="ECO:0007669"/>
    <property type="project" value="TreeGrafter"/>
</dbReference>
<dbReference type="InterPro" id="IPR009471">
    <property type="entry name" value="Ten_N"/>
</dbReference>
<feature type="domain" description="EGF-like" evidence="21">
    <location>
        <begin position="696"/>
        <end position="728"/>
    </location>
</feature>
<evidence type="ECO:0000259" key="22">
    <source>
        <dbReference type="PROSITE" id="PS51361"/>
    </source>
</evidence>
<feature type="transmembrane region" description="Helical" evidence="20">
    <location>
        <begin position="411"/>
        <end position="436"/>
    </location>
</feature>
<evidence type="ECO:0000256" key="15">
    <source>
        <dbReference type="ARBA" id="ARBA00023180"/>
    </source>
</evidence>
<feature type="region of interest" description="Disordered" evidence="19">
    <location>
        <begin position="471"/>
        <end position="493"/>
    </location>
</feature>
<evidence type="ECO:0000256" key="5">
    <source>
        <dbReference type="ARBA" id="ARBA00009385"/>
    </source>
</evidence>
<feature type="disulfide bond" evidence="18">
    <location>
        <begin position="882"/>
        <end position="891"/>
    </location>
</feature>
<dbReference type="InterPro" id="IPR000742">
    <property type="entry name" value="EGF"/>
</dbReference>
<feature type="domain" description="Teneurin N-terminal" evidence="22">
    <location>
        <begin position="1"/>
        <end position="411"/>
    </location>
</feature>
<organism evidence="23 24">
    <name type="scientific">Callorhinchus milii</name>
    <name type="common">Ghost shark</name>
    <dbReference type="NCBI Taxonomy" id="7868"/>
    <lineage>
        <taxon>Eukaryota</taxon>
        <taxon>Metazoa</taxon>
        <taxon>Chordata</taxon>
        <taxon>Craniata</taxon>
        <taxon>Vertebrata</taxon>
        <taxon>Chondrichthyes</taxon>
        <taxon>Holocephali</taxon>
        <taxon>Chimaeriformes</taxon>
        <taxon>Callorhinchidae</taxon>
        <taxon>Callorhinchus</taxon>
    </lineage>
</organism>
<dbReference type="PANTHER" id="PTHR11219">
    <property type="entry name" value="TENEURIN AND N-ACETYLGLUCOSAMINE-1-PHOSPHODIESTER ALPHA-N-ACETYLGLUCOSAMINIDASE"/>
    <property type="match status" value="1"/>
</dbReference>
<keyword evidence="6" id="KW-1003">Cell membrane</keyword>
<dbReference type="SUPFAM" id="SSF50952">
    <property type="entry name" value="Soluble quinoprotein glucose dehydrogenase"/>
    <property type="match status" value="1"/>
</dbReference>
<dbReference type="FunFam" id="2.120.10.30:FF:000006">
    <property type="entry name" value="Teneurin transmembrane protein 4"/>
    <property type="match status" value="1"/>
</dbReference>
<dbReference type="InterPro" id="IPR057629">
    <property type="entry name" value="Teneurin1-4_GBD"/>
</dbReference>
<evidence type="ECO:0000256" key="3">
    <source>
        <dbReference type="ARBA" id="ARBA00004316"/>
    </source>
</evidence>
<evidence type="ECO:0000256" key="10">
    <source>
        <dbReference type="ARBA" id="ARBA00022737"/>
    </source>
</evidence>
<dbReference type="PROSITE" id="PS50026">
    <property type="entry name" value="EGF_3"/>
    <property type="match status" value="2"/>
</dbReference>
<dbReference type="Pfam" id="PF24329">
    <property type="entry name" value="FN-plug_TEN1-4"/>
    <property type="match status" value="1"/>
</dbReference>
<dbReference type="STRING" id="7868.ENSCMIP00000036776"/>
<dbReference type="InterPro" id="IPR056820">
    <property type="entry name" value="TEN_TTR-like"/>
</dbReference>
<evidence type="ECO:0000256" key="13">
    <source>
        <dbReference type="ARBA" id="ARBA00023136"/>
    </source>
</evidence>
<accession>A0A4W3JB53</accession>
<protein>
    <submittedName>
        <fullName evidence="23">Teneurin transmembrane protein 4</fullName>
    </submittedName>
</protein>
<dbReference type="NCBIfam" id="TIGR03696">
    <property type="entry name" value="Rhs_assc_core"/>
    <property type="match status" value="1"/>
</dbReference>
<dbReference type="InterPro" id="IPR051216">
    <property type="entry name" value="Teneurin"/>
</dbReference>
<evidence type="ECO:0000256" key="20">
    <source>
        <dbReference type="SAM" id="Phobius"/>
    </source>
</evidence>
<dbReference type="InterPro" id="IPR056823">
    <property type="entry name" value="TEN-like_YD-shell"/>
</dbReference>
<keyword evidence="10" id="KW-0677">Repeat</keyword>
<comment type="similarity">
    <text evidence="5">Belongs to the tenascin family. Teneurin subfamily.</text>
</comment>
<evidence type="ECO:0000256" key="1">
    <source>
        <dbReference type="ARBA" id="ARBA00004123"/>
    </source>
</evidence>
<feature type="region of interest" description="Disordered" evidence="19">
    <location>
        <begin position="1"/>
        <end position="54"/>
    </location>
</feature>
<dbReference type="FunFam" id="2.120.10.30:FF:000005">
    <property type="entry name" value="Teneurin transmembrane protein 4"/>
    <property type="match status" value="1"/>
</dbReference>
<dbReference type="InterPro" id="IPR056822">
    <property type="entry name" value="TEN_NHL"/>
</dbReference>
<keyword evidence="8 18" id="KW-0245">EGF-like domain</keyword>
<dbReference type="Pfam" id="PF25023">
    <property type="entry name" value="TEN_YD-shell"/>
    <property type="match status" value="1"/>
</dbReference>
<comment type="caution">
    <text evidence="18">Lacks conserved residue(s) required for the propagation of feature annotation.</text>
</comment>
<feature type="domain" description="EGF-like" evidence="21">
    <location>
        <begin position="857"/>
        <end position="892"/>
    </location>
</feature>
<keyword evidence="11" id="KW-0221">Differentiation</keyword>
<evidence type="ECO:0000256" key="7">
    <source>
        <dbReference type="ARBA" id="ARBA00022490"/>
    </source>
</evidence>
<dbReference type="Pfam" id="PF25020">
    <property type="entry name" value="TTR_TEN1-4"/>
    <property type="match status" value="1"/>
</dbReference>
<dbReference type="Pfam" id="PF06484">
    <property type="entry name" value="Ten_N"/>
    <property type="match status" value="1"/>
</dbReference>
<feature type="region of interest" description="Disordered" evidence="19">
    <location>
        <begin position="160"/>
        <end position="302"/>
    </location>
</feature>
<feature type="disulfide bond" evidence="18">
    <location>
        <begin position="718"/>
        <end position="727"/>
    </location>
</feature>
<proteinExistence type="inferred from homology"/>
<dbReference type="FunFam" id="2.10.25.10:FF:000013">
    <property type="entry name" value="Teneurin transmembrane protein 4"/>
    <property type="match status" value="1"/>
</dbReference>
<dbReference type="FunFam" id="2.10.25.10:FF:000026">
    <property type="entry name" value="Teneurin transmembrane protein 2"/>
    <property type="match status" value="1"/>
</dbReference>
<evidence type="ECO:0000256" key="16">
    <source>
        <dbReference type="ARBA" id="ARBA00023242"/>
    </source>
</evidence>
<dbReference type="FunFam" id="2.10.25.10:FF:000021">
    <property type="entry name" value="Teneurin transmembrane protein 2"/>
    <property type="match status" value="2"/>
</dbReference>
<dbReference type="Gene3D" id="2.180.10.10">
    <property type="entry name" value="RHS repeat-associated core"/>
    <property type="match status" value="1"/>
</dbReference>
<dbReference type="GO" id="GO:0048666">
    <property type="term" value="P:neuron development"/>
    <property type="evidence" value="ECO:0007669"/>
    <property type="project" value="TreeGrafter"/>
</dbReference>
<dbReference type="InterPro" id="IPR006530">
    <property type="entry name" value="YD"/>
</dbReference>
<keyword evidence="15" id="KW-0325">Glycoprotein</keyword>
<evidence type="ECO:0000256" key="11">
    <source>
        <dbReference type="ARBA" id="ARBA00022782"/>
    </source>
</evidence>
<dbReference type="InterPro" id="IPR022385">
    <property type="entry name" value="Rhs_assc_core"/>
</dbReference>
<dbReference type="FunFam" id="2.10.25.10:FF:000016">
    <property type="entry name" value="Teneurin transmembrane protein 2"/>
    <property type="match status" value="1"/>
</dbReference>
<dbReference type="Pfam" id="PF15636">
    <property type="entry name" value="Tox-GHH"/>
    <property type="match status" value="1"/>
</dbReference>
<keyword evidence="24" id="KW-1185">Reference proteome</keyword>
<dbReference type="Pfam" id="PF23538">
    <property type="entry name" value="Teneurin_ABD"/>
    <property type="match status" value="1"/>
</dbReference>
<evidence type="ECO:0000259" key="21">
    <source>
        <dbReference type="PROSITE" id="PS50026"/>
    </source>
</evidence>
<dbReference type="GO" id="GO:0005634">
    <property type="term" value="C:nucleus"/>
    <property type="evidence" value="ECO:0007669"/>
    <property type="project" value="UniProtKB-SubCell"/>
</dbReference>
<dbReference type="PANTHER" id="PTHR11219:SF9">
    <property type="entry name" value="TENEURIN-4"/>
    <property type="match status" value="1"/>
</dbReference>
<dbReference type="SMART" id="SM00181">
    <property type="entry name" value="EGF"/>
    <property type="match status" value="8"/>
</dbReference>
<evidence type="ECO:0000256" key="9">
    <source>
        <dbReference type="ARBA" id="ARBA00022692"/>
    </source>
</evidence>
<evidence type="ECO:0000256" key="12">
    <source>
        <dbReference type="ARBA" id="ARBA00022989"/>
    </source>
</evidence>
<dbReference type="CDD" id="cd00054">
    <property type="entry name" value="EGF_CA"/>
    <property type="match status" value="2"/>
</dbReference>
<dbReference type="InParanoid" id="A0A4W3JB53"/>
<dbReference type="InterPro" id="IPR057627">
    <property type="entry name" value="FN-plug_TEN1-4"/>
</dbReference>
<dbReference type="Gene3D" id="2.10.25.10">
    <property type="entry name" value="Laminin"/>
    <property type="match status" value="6"/>
</dbReference>
<dbReference type="SUPFAM" id="SSF49464">
    <property type="entry name" value="Carboxypeptidase regulatory domain-like"/>
    <property type="match status" value="1"/>
</dbReference>
<feature type="compositionally biased region" description="Basic and acidic residues" evidence="19">
    <location>
        <begin position="479"/>
        <end position="493"/>
    </location>
</feature>
<dbReference type="Pfam" id="PF23093">
    <property type="entry name" value="GBD_Tenm3"/>
    <property type="match status" value="1"/>
</dbReference>
<comment type="subcellular location">
    <subcellularLocation>
        <location evidence="2">Cell membrane</location>
        <topology evidence="2">Single-pass membrane protein</topology>
    </subcellularLocation>
    <subcellularLocation>
        <location evidence="3">Cell projection</location>
    </subcellularLocation>
    <subcellularLocation>
        <location evidence="4">Cytoplasm</location>
    </subcellularLocation>
    <subcellularLocation>
        <location evidence="1">Nucleus</location>
    </subcellularLocation>
</comment>
<dbReference type="Ensembl" id="ENSCMIT00000037317.1">
    <property type="protein sequence ID" value="ENSCMIP00000036776.1"/>
    <property type="gene ID" value="ENSCMIG00000015412.1"/>
</dbReference>
<evidence type="ECO:0000256" key="19">
    <source>
        <dbReference type="SAM" id="MobiDB-lite"/>
    </source>
</evidence>
<dbReference type="InterPro" id="IPR011042">
    <property type="entry name" value="6-blade_b-propeller_TolB-like"/>
</dbReference>
<dbReference type="GO" id="GO:0007165">
    <property type="term" value="P:signal transduction"/>
    <property type="evidence" value="ECO:0007669"/>
    <property type="project" value="InterPro"/>
</dbReference>
<sequence length="2822" mass="313869">MDVKERKPYRSLTKGRREKERRYTSSSVESEDSKVPHKSYSSSETLKAYDQDPRLGYGNRVKEMIHQESDEYCRPGTNFSLRELAMSEANPQHGTGYRVADMGMPHRGYSISAGSDADADTETDGVMSPEHAMRLWGRNAKSARSSCLSSRANSALTLTDTEHENTENGPPLPCSSASSTPVEHYPSPPPASEVNENQRRLLGNNVTQPNRDSDSDEEFAPNSFLVKTGSGNLYVPSNGESNRSMLRTPPPPMTHPHTLNHPHASSVNSLNRGNFTTRSNPSPSPADLPPPPEPPPSTQESAHMQDNWLLNSNIPLETRNVAKQTFLETLQDNLIEMDVFSSARHEGGYNDGHFLFKPGTGSSPLFCTTGPSYPLTSSTVYSPPPRPLPRTTFSRSAFSLKKPYKYCNWKCTALSAIIISVALVILLAYFIAMHLFGLNWHLQPMDGQIYQIGENRASSWPVPTDVTLSPSGGTGLGLPERKGKGTREGKTDHLIPEDNCIDSGEIDVGRRVTKKIPPGIFWCTQVFIDHPMYLKFNVSLGKDALVGIYGRRGLSPSHTQFDFVELLDGRRLLAQEVKSLEGFQQQHRSLVPLTNRETGFIRYLDSGIWHLAFYNDGKEVELVSFITTIIESLDECPANCYGNGECVSGMCHCFLGYIGPDCARASCPVLCSANGQYVKGRCLCHSGWKGAECDIPTNQCLDPSCGNHGTCIMGTCICNQGYKGESCEEVDCLDPTCSGRGICVRGECHCGTGWGGSNCETARTTCTGQCSGHGTFLPDTKTCSCDLTWTGHDCSIEICAVDCSGHGICVGGTCRCDEGWMGSGCDQRACHPRCNEHGTCKDGKCECSPGWNGEHCTIEGCPGLCNGNGRCTLDQNGWRCVCKLGWRGTGCETSMETACGDEKDNDGDGLVDCMDPDCCLQPLCNANLLCLGSPDPLDIIQQTHMPSLQQNLLSFYDRVKFLIGKGTTHVIPGENPFNSGHTCVMRGQVVTADGTPLVGVNVSFVNNPSYGYTISRQDGSFDLMTNGGVSVTMHFERAPFITQEHTLWLPWDRFFVMDTVIMRHEENEIPSCDLSNFARPNPIVSPAPLTEFAGSCPEKGPIVPEIQVLQEEIKIPGSKMKLNYLSSRTTGYKSVMRISLTQPSIPFNLMKVHLMVAVEGRLFQKWFPASPDLSYYFIWDKTDVYNQKVYGLSEAFVSVGYEYESCPDLILWEKRTAVLQGYEIEASNLGGWTIDTHHALNIQSGILHKGNGENQFISQQPPIIGSIMGNGRRRSISCPSCNGLADGNKLLAPVALACGSDGSIYVGDFNYIRRIFPSGNATNVLELSNTPTHKYYLTVDPLLGSLFLSDTNSRRIYKIKALTGSKDVAKNAAVVAGTGDQCLPFDEARCGDGGKAIEASLTSPRGITIDKFGLIYFVDGTMIRRIDQNGIISSVIGSNDLTSARPLSCDSVMDISQVRLEWPTDLAVNPMDNSLYVLDNNVVLQISENHQVRIVAGRPMHCQVPGIDHFLLSKVAVHSTLEAASAIAVSHNGILYIAETDEKKINRVRQVTTNGEISLVAGAQTGCDCKNDANCDCFSGDDGYAKDAKLNAPSSLAICPEGELYIADLGNVRIRFVKKNRPYLNPQYLYEVASTIDQELYLFTTNGSHLYTQSLVTGDYLYNITYTGNGDISSIKDNNRNMLSVRRDATGMPLWLVVPDGQVYWLTIGTNSALKSVSSQGHELAMMTYHGNSGLLATKSNENGWTTFYEYDNYGRLTNVTFPTGYVNSFHGNIDNSVRVHVETSNKDDVTITTNLSAAGAFYTLVQDQVRNGYHVGSDGSLRLILANGMEVALQTEPHLLAGTVNPTVGKRNVTLPIENGLNLVEWRQRKEQARGQVTVFGRRLRVHSRNLLSLDFDRVTRTEKIYDDHRKFTLRILYDQAGRPTLWSPSSRLNGVNVTYSSAGHVAGIQRGTMSERIDYDSAGRIVSRTFADGKSWSYTYLEKSMVLLLHSQRQYIFEFDKNDRLSSVTMPNVARQNLETIRSIGYYRNIYRPPEANASVVQDFAEDGRLLQTSYLGTGRRMLYKYGKLSKLSEILYDTTRISYSYGEVAGMLKTVNLQNEGYTCTIRFRQIGPLIDRQIFRFSEEGMVNARFDYNYDNSFRVTSMQAVINETPLPIDLYRYDDVSGKIEQFGKFGVIYYDINQIITTAVMTHTKHFDAYGRVKEVQYEIFRSLMYWMTVQYDNMGRVVKRELKVGPYANTSRYAYEYDADGQLQTVSLNDKPLWRYSYDLNGNLHLLSPGNSARLTPLRYDLRDRITRLGEILYKVDEDGFLHQRGNDVFEYNSAGLLSKAYSKSSGWSVQYRYDGVGRRVSSRTSYGMYLQFFYADLSNPTRVTHMYNHTSSEITSLYYDLQGHLFAMEISSGDEYYVACDNTGTPLIVFSGTGLMIKQITYTAYGEIYMDTNPAFQLIIGYHGGLYDPLTKLVHFGRRDYEVLSGRWTAPDHKIWNRLSTSLIPINLYMFKNNNPVSNMQDIKCYMTDVNSWLLTFGFQLHNVIPGYPKPEIISMEPSYELENTQMKTQQWDSTKSILGVQCVVQKQLKAFVTLEHFGRIYGGSGAGCQPKALQKKFATGGSILGKGVKFAVKGGRVSTDIISVANEDGRRVAAVLNNAFYLENLHFTIDGVDTHYFIKLGPAEGDLAILGLSGGRRTLENGVNVTVSQINAVLNGRTRRYTDIELQFGSLCLNTRYGTTMDEEKARVLELARQRAVTQAWAREDQRLRDGEEGVRSWTEGEKQQLLSTGRVQGYDGYFVTTVEQYPELSDSVNNIHFMRQSEMGKR</sequence>
<dbReference type="NCBIfam" id="TIGR01643">
    <property type="entry name" value="YD_repeat_2x"/>
    <property type="match status" value="2"/>
</dbReference>
<keyword evidence="7" id="KW-0963">Cytoplasm</keyword>
<dbReference type="GeneTree" id="ENSGT01030000234566"/>
<feature type="compositionally biased region" description="Pro residues" evidence="19">
    <location>
        <begin position="282"/>
        <end position="297"/>
    </location>
</feature>
<evidence type="ECO:0000256" key="8">
    <source>
        <dbReference type="ARBA" id="ARBA00022536"/>
    </source>
</evidence>
<evidence type="ECO:0000256" key="18">
    <source>
        <dbReference type="PROSITE-ProRule" id="PRU00076"/>
    </source>
</evidence>
<keyword evidence="16" id="KW-0539">Nucleus</keyword>
<evidence type="ECO:0000256" key="17">
    <source>
        <dbReference type="ARBA" id="ARBA00023273"/>
    </source>
</evidence>
<dbReference type="GO" id="GO:0042803">
    <property type="term" value="F:protein homodimerization activity"/>
    <property type="evidence" value="ECO:0007669"/>
    <property type="project" value="TreeGrafter"/>
</dbReference>
<dbReference type="SUPFAM" id="SSF101898">
    <property type="entry name" value="NHL repeat"/>
    <property type="match status" value="1"/>
</dbReference>
<evidence type="ECO:0000313" key="24">
    <source>
        <dbReference type="Proteomes" id="UP000314986"/>
    </source>
</evidence>
<feature type="disulfide bond" evidence="18">
    <location>
        <begin position="861"/>
        <end position="871"/>
    </location>
</feature>
<dbReference type="GO" id="GO:0007157">
    <property type="term" value="P:heterophilic cell-cell adhesion via plasma membrane cell adhesion molecules"/>
    <property type="evidence" value="ECO:0007669"/>
    <property type="project" value="TreeGrafter"/>
</dbReference>
<dbReference type="FunFam" id="2.180.10.10:FF:000001">
    <property type="entry name" value="Teneurin transmembrane protein 4"/>
    <property type="match status" value="1"/>
</dbReference>
<dbReference type="GO" id="GO:0005737">
    <property type="term" value="C:cytoplasm"/>
    <property type="evidence" value="ECO:0007669"/>
    <property type="project" value="UniProtKB-SubCell"/>
</dbReference>
<evidence type="ECO:0000256" key="4">
    <source>
        <dbReference type="ARBA" id="ARBA00004496"/>
    </source>
</evidence>
<reference evidence="24" key="1">
    <citation type="journal article" date="2006" name="Science">
        <title>Ancient noncoding elements conserved in the human genome.</title>
        <authorList>
            <person name="Venkatesh B."/>
            <person name="Kirkness E.F."/>
            <person name="Loh Y.H."/>
            <person name="Halpern A.L."/>
            <person name="Lee A.P."/>
            <person name="Johnson J."/>
            <person name="Dandona N."/>
            <person name="Viswanathan L.D."/>
            <person name="Tay A."/>
            <person name="Venter J.C."/>
            <person name="Strausberg R.L."/>
            <person name="Brenner S."/>
        </authorList>
    </citation>
    <scope>NUCLEOTIDE SEQUENCE [LARGE SCALE GENOMIC DNA]</scope>
</reference>
<reference evidence="24" key="3">
    <citation type="journal article" date="2014" name="Nature">
        <title>Elephant shark genome provides unique insights into gnathostome evolution.</title>
        <authorList>
            <consortium name="International Elephant Shark Genome Sequencing Consortium"/>
            <person name="Venkatesh B."/>
            <person name="Lee A.P."/>
            <person name="Ravi V."/>
            <person name="Maurya A.K."/>
            <person name="Lian M.M."/>
            <person name="Swann J.B."/>
            <person name="Ohta Y."/>
            <person name="Flajnik M.F."/>
            <person name="Sutoh Y."/>
            <person name="Kasahara M."/>
            <person name="Hoon S."/>
            <person name="Gangu V."/>
            <person name="Roy S.W."/>
            <person name="Irimia M."/>
            <person name="Korzh V."/>
            <person name="Kondrychyn I."/>
            <person name="Lim Z.W."/>
            <person name="Tay B.H."/>
            <person name="Tohari S."/>
            <person name="Kong K.W."/>
            <person name="Ho S."/>
            <person name="Lorente-Galdos B."/>
            <person name="Quilez J."/>
            <person name="Marques-Bonet T."/>
            <person name="Raney B.J."/>
            <person name="Ingham P.W."/>
            <person name="Tay A."/>
            <person name="Hillier L.W."/>
            <person name="Minx P."/>
            <person name="Boehm T."/>
            <person name="Wilson R.K."/>
            <person name="Brenner S."/>
            <person name="Warren W.C."/>
        </authorList>
    </citation>
    <scope>NUCLEOTIDE SEQUENCE [LARGE SCALE GENOMIC DNA]</scope>
</reference>
<evidence type="ECO:0000256" key="6">
    <source>
        <dbReference type="ARBA" id="ARBA00022475"/>
    </source>
</evidence>
<dbReference type="InterPro" id="IPR028916">
    <property type="entry name" value="Tox-GHH_dom"/>
</dbReference>
<dbReference type="GO" id="GO:0005886">
    <property type="term" value="C:plasma membrane"/>
    <property type="evidence" value="ECO:0007669"/>
    <property type="project" value="UniProtKB-SubCell"/>
</dbReference>
<dbReference type="Pfam" id="PF25024">
    <property type="entry name" value="EGF_TEN"/>
    <property type="match status" value="1"/>
</dbReference>
<keyword evidence="9 20" id="KW-0812">Transmembrane</keyword>
<keyword evidence="13 20" id="KW-0472">Membrane</keyword>
<evidence type="ECO:0000256" key="2">
    <source>
        <dbReference type="ARBA" id="ARBA00004162"/>
    </source>
</evidence>
<dbReference type="Pfam" id="PF25021">
    <property type="entry name" value="TEN_NHL"/>
    <property type="match status" value="1"/>
</dbReference>
<dbReference type="InterPro" id="IPR008969">
    <property type="entry name" value="CarboxyPept-like_regulatory"/>
</dbReference>
<dbReference type="Proteomes" id="UP000314986">
    <property type="component" value="Unassembled WGS sequence"/>
</dbReference>
<evidence type="ECO:0000313" key="23">
    <source>
        <dbReference type="Ensembl" id="ENSCMIP00000036776.1"/>
    </source>
</evidence>
<dbReference type="GO" id="GO:0046982">
    <property type="term" value="F:protein heterodimerization activity"/>
    <property type="evidence" value="ECO:0007669"/>
    <property type="project" value="TreeGrafter"/>
</dbReference>
<dbReference type="Gene3D" id="2.120.10.30">
    <property type="entry name" value="TolB, C-terminal domain"/>
    <property type="match status" value="2"/>
</dbReference>
<dbReference type="PROSITE" id="PS01186">
    <property type="entry name" value="EGF_2"/>
    <property type="match status" value="3"/>
</dbReference>
<dbReference type="OMA" id="TSHETGF"/>
<feature type="compositionally biased region" description="Polar residues" evidence="19">
    <location>
        <begin position="265"/>
        <end position="278"/>
    </location>
</feature>
<keyword evidence="14 18" id="KW-1015">Disulfide bond</keyword>
<dbReference type="InterPro" id="IPR011041">
    <property type="entry name" value="Quinoprot_gluc/sorb_DH_b-prop"/>
</dbReference>
<reference evidence="23" key="4">
    <citation type="submission" date="2025-08" db="UniProtKB">
        <authorList>
            <consortium name="Ensembl"/>
        </authorList>
    </citation>
    <scope>IDENTIFICATION</scope>
</reference>
<keyword evidence="17" id="KW-0966">Cell projection</keyword>
<reference evidence="23" key="5">
    <citation type="submission" date="2025-09" db="UniProtKB">
        <authorList>
            <consortium name="Ensembl"/>
        </authorList>
    </citation>
    <scope>IDENTIFICATION</scope>
</reference>
<dbReference type="PROSITE" id="PS00022">
    <property type="entry name" value="EGF_1"/>
    <property type="match status" value="4"/>
</dbReference>